<dbReference type="AlphaFoldDB" id="A0A0A1TAC8"/>
<evidence type="ECO:0000256" key="3">
    <source>
        <dbReference type="ARBA" id="ARBA00023002"/>
    </source>
</evidence>
<name>A0A0A1TAC8_9HYPO</name>
<dbReference type="GO" id="GO:0016491">
    <property type="term" value="F:oxidoreductase activity"/>
    <property type="evidence" value="ECO:0007669"/>
    <property type="project" value="UniProtKB-KW"/>
</dbReference>
<sequence length="331" mass="35529">MHSPAIFDALIVGGGPAGLSAALALGRINRTALVFDSGEYRNAGVRAMHTVLSRDGEDPAEFRDIAHKQMHKYPTIQFCTGQIEQAANIDIGSGYMGYQLVDSKNATYRGRKLILATGTEDVLPTNIEGYKENWPSHIYQCLYCDGFEKKGQPIGILEFSNPGYAGLSIMATHLSDNVTIYTNGPAKTDDAVQKAIRTAQASGVHLDNRPIRRLINQGDDIGVEFEDGQKISLGLLVHKPPTVNRSQKLIDQLGLKHIDNTTEVLVNPLFTESSLPGCFVPGDAGQLLKQVAVAMGTGVRAASGASFQLCNEEGARNLAAAEANGHAKAEL</sequence>
<dbReference type="Proteomes" id="UP000039046">
    <property type="component" value="Unassembled WGS sequence"/>
</dbReference>
<dbReference type="PANTHER" id="PTHR48105">
    <property type="entry name" value="THIOREDOXIN REDUCTASE 1-RELATED-RELATED"/>
    <property type="match status" value="1"/>
</dbReference>
<dbReference type="STRING" id="1531966.A0A0A1TAC8"/>
<organism evidence="5 6">
    <name type="scientific">[Torrubiella] hemipterigena</name>
    <dbReference type="NCBI Taxonomy" id="1531966"/>
    <lineage>
        <taxon>Eukaryota</taxon>
        <taxon>Fungi</taxon>
        <taxon>Dikarya</taxon>
        <taxon>Ascomycota</taxon>
        <taxon>Pezizomycotina</taxon>
        <taxon>Sordariomycetes</taxon>
        <taxon>Hypocreomycetidae</taxon>
        <taxon>Hypocreales</taxon>
        <taxon>Clavicipitaceae</taxon>
        <taxon>Clavicipitaceae incertae sedis</taxon>
        <taxon>'Torrubiella' clade</taxon>
    </lineage>
</organism>
<dbReference type="OrthoDB" id="10260355at2759"/>
<comment type="similarity">
    <text evidence="1">Belongs to the class-II pyridine nucleotide-disulfide oxidoreductase family.</text>
</comment>
<dbReference type="PRINTS" id="PR00368">
    <property type="entry name" value="FADPNR"/>
</dbReference>
<evidence type="ECO:0000259" key="4">
    <source>
        <dbReference type="Pfam" id="PF07992"/>
    </source>
</evidence>
<reference evidence="5 6" key="1">
    <citation type="journal article" date="2015" name="Genome Announc.">
        <title>Draft Genome Sequence and Gene Annotation of the Entomopathogenic Fungus Verticillium hemipterigenum.</title>
        <authorList>
            <person name="Horn F."/>
            <person name="Habel A."/>
            <person name="Scharf D.H."/>
            <person name="Dworschak J."/>
            <person name="Brakhage A.A."/>
            <person name="Guthke R."/>
            <person name="Hertweck C."/>
            <person name="Linde J."/>
        </authorList>
    </citation>
    <scope>NUCLEOTIDE SEQUENCE [LARGE SCALE GENOMIC DNA]</scope>
</reference>
<keyword evidence="2" id="KW-0285">Flavoprotein</keyword>
<dbReference type="Pfam" id="PF07992">
    <property type="entry name" value="Pyr_redox_2"/>
    <property type="match status" value="1"/>
</dbReference>
<gene>
    <name evidence="5" type="ORF">VHEMI02400</name>
</gene>
<dbReference type="EMBL" id="CDHN01000001">
    <property type="protein sequence ID" value="CEJ82329.1"/>
    <property type="molecule type" value="Genomic_DNA"/>
</dbReference>
<keyword evidence="3" id="KW-0560">Oxidoreductase</keyword>
<evidence type="ECO:0000313" key="5">
    <source>
        <dbReference type="EMBL" id="CEJ82329.1"/>
    </source>
</evidence>
<accession>A0A0A1TAC8</accession>
<dbReference type="GO" id="GO:0097237">
    <property type="term" value="P:cellular response to toxic substance"/>
    <property type="evidence" value="ECO:0007669"/>
    <property type="project" value="UniProtKB-ARBA"/>
</dbReference>
<evidence type="ECO:0000313" key="6">
    <source>
        <dbReference type="Proteomes" id="UP000039046"/>
    </source>
</evidence>
<proteinExistence type="inferred from homology"/>
<dbReference type="HOGENOM" id="CLU_031864_5_0_1"/>
<keyword evidence="6" id="KW-1185">Reference proteome</keyword>
<dbReference type="InterPro" id="IPR023753">
    <property type="entry name" value="FAD/NAD-binding_dom"/>
</dbReference>
<feature type="domain" description="FAD/NAD(P)-binding" evidence="4">
    <location>
        <begin position="8"/>
        <end position="298"/>
    </location>
</feature>
<dbReference type="PRINTS" id="PR00469">
    <property type="entry name" value="PNDRDTASEII"/>
</dbReference>
<dbReference type="InterPro" id="IPR050097">
    <property type="entry name" value="Ferredoxin-NADP_redctase_2"/>
</dbReference>
<dbReference type="SUPFAM" id="SSF51905">
    <property type="entry name" value="FAD/NAD(P)-binding domain"/>
    <property type="match status" value="1"/>
</dbReference>
<dbReference type="InterPro" id="IPR036188">
    <property type="entry name" value="FAD/NAD-bd_sf"/>
</dbReference>
<protein>
    <submittedName>
        <fullName evidence="5">GliT</fullName>
    </submittedName>
</protein>
<evidence type="ECO:0000256" key="1">
    <source>
        <dbReference type="ARBA" id="ARBA00009333"/>
    </source>
</evidence>
<evidence type="ECO:0000256" key="2">
    <source>
        <dbReference type="ARBA" id="ARBA00022630"/>
    </source>
</evidence>
<dbReference type="Gene3D" id="3.50.50.60">
    <property type="entry name" value="FAD/NAD(P)-binding domain"/>
    <property type="match status" value="2"/>
</dbReference>